<accession>W4K0G4</accession>
<evidence type="ECO:0000313" key="3">
    <source>
        <dbReference type="Proteomes" id="UP000030671"/>
    </source>
</evidence>
<dbReference type="EMBL" id="KI925461">
    <property type="protein sequence ID" value="ETW79239.1"/>
    <property type="molecule type" value="Genomic_DNA"/>
</dbReference>
<dbReference type="InParanoid" id="W4K0G4"/>
<name>W4K0G4_HETIT</name>
<feature type="region of interest" description="Disordered" evidence="1">
    <location>
        <begin position="1"/>
        <end position="122"/>
    </location>
</feature>
<dbReference type="AlphaFoldDB" id="W4K0G4"/>
<evidence type="ECO:0000313" key="2">
    <source>
        <dbReference type="EMBL" id="ETW79239.1"/>
    </source>
</evidence>
<gene>
    <name evidence="2" type="ORF">HETIRDRAFT_441278</name>
</gene>
<proteinExistence type="predicted"/>
<dbReference type="KEGG" id="hir:HETIRDRAFT_441278"/>
<sequence length="314" mass="33372">MATAHAPSPPKTPPASSTESSLAPSRTSSPSPRFPIARKFHFLPLLDTPTDTPTESPSCSVPPSPLLPSHSSSTSPSYSIPYPSSVLLSSPMPTPPSSNAPSSSSSPSFSPAMESDYDESTPSSFSYFTLPFKEDANSTTAPPPHLTLKALPSPVLPPPSPFSLYPPSPPVEDTLVKFSLRRHAAGLSRDRDAFGRGAEATRQQQSLMFRRNISRLSLGPTSPLCAAADTSESEAESSVVHTDDALSCDEGRDFDDDDDVNININVDMDVDVDVDVDDVGSMFREARIAWRGSEAGFSRVGGARTSRAPSSMSK</sequence>
<protein>
    <submittedName>
        <fullName evidence="2">Uncharacterized protein</fullName>
    </submittedName>
</protein>
<feature type="compositionally biased region" description="Low complexity" evidence="1">
    <location>
        <begin position="99"/>
        <end position="111"/>
    </location>
</feature>
<evidence type="ECO:0000256" key="1">
    <source>
        <dbReference type="SAM" id="MobiDB-lite"/>
    </source>
</evidence>
<dbReference type="HOGENOM" id="CLU_885831_0_0_1"/>
<feature type="compositionally biased region" description="Low complexity" evidence="1">
    <location>
        <begin position="43"/>
        <end position="59"/>
    </location>
</feature>
<dbReference type="Proteomes" id="UP000030671">
    <property type="component" value="Unassembled WGS sequence"/>
</dbReference>
<feature type="compositionally biased region" description="Low complexity" evidence="1">
    <location>
        <begin position="14"/>
        <end position="35"/>
    </location>
</feature>
<feature type="compositionally biased region" description="Low complexity" evidence="1">
    <location>
        <begin position="67"/>
        <end position="91"/>
    </location>
</feature>
<dbReference type="GeneID" id="20675344"/>
<reference evidence="2 3" key="1">
    <citation type="journal article" date="2012" name="New Phytol.">
        <title>Insight into trade-off between wood decay and parasitism from the genome of a fungal forest pathogen.</title>
        <authorList>
            <person name="Olson A."/>
            <person name="Aerts A."/>
            <person name="Asiegbu F."/>
            <person name="Belbahri L."/>
            <person name="Bouzid O."/>
            <person name="Broberg A."/>
            <person name="Canback B."/>
            <person name="Coutinho P.M."/>
            <person name="Cullen D."/>
            <person name="Dalman K."/>
            <person name="Deflorio G."/>
            <person name="van Diepen L.T."/>
            <person name="Dunand C."/>
            <person name="Duplessis S."/>
            <person name="Durling M."/>
            <person name="Gonthier P."/>
            <person name="Grimwood J."/>
            <person name="Fossdal C.G."/>
            <person name="Hansson D."/>
            <person name="Henrissat B."/>
            <person name="Hietala A."/>
            <person name="Himmelstrand K."/>
            <person name="Hoffmeister D."/>
            <person name="Hogberg N."/>
            <person name="James T.Y."/>
            <person name="Karlsson M."/>
            <person name="Kohler A."/>
            <person name="Kues U."/>
            <person name="Lee Y.H."/>
            <person name="Lin Y.C."/>
            <person name="Lind M."/>
            <person name="Lindquist E."/>
            <person name="Lombard V."/>
            <person name="Lucas S."/>
            <person name="Lunden K."/>
            <person name="Morin E."/>
            <person name="Murat C."/>
            <person name="Park J."/>
            <person name="Raffaello T."/>
            <person name="Rouze P."/>
            <person name="Salamov A."/>
            <person name="Schmutz J."/>
            <person name="Solheim H."/>
            <person name="Stahlberg J."/>
            <person name="Velez H."/>
            <person name="de Vries R.P."/>
            <person name="Wiebenga A."/>
            <person name="Woodward S."/>
            <person name="Yakovlev I."/>
            <person name="Garbelotto M."/>
            <person name="Martin F."/>
            <person name="Grigoriev I.V."/>
            <person name="Stenlid J."/>
        </authorList>
    </citation>
    <scope>NUCLEOTIDE SEQUENCE [LARGE SCALE GENOMIC DNA]</scope>
    <source>
        <strain evidence="2 3">TC 32-1</strain>
    </source>
</reference>
<dbReference type="RefSeq" id="XP_009549490.1">
    <property type="nucleotide sequence ID" value="XM_009551195.1"/>
</dbReference>
<keyword evidence="3" id="KW-1185">Reference proteome</keyword>
<organism evidence="2 3">
    <name type="scientific">Heterobasidion irregulare (strain TC 32-1)</name>
    <dbReference type="NCBI Taxonomy" id="747525"/>
    <lineage>
        <taxon>Eukaryota</taxon>
        <taxon>Fungi</taxon>
        <taxon>Dikarya</taxon>
        <taxon>Basidiomycota</taxon>
        <taxon>Agaricomycotina</taxon>
        <taxon>Agaricomycetes</taxon>
        <taxon>Russulales</taxon>
        <taxon>Bondarzewiaceae</taxon>
        <taxon>Heterobasidion</taxon>
        <taxon>Heterobasidion annosum species complex</taxon>
    </lineage>
</organism>